<dbReference type="OrthoDB" id="2332298at2759"/>
<proteinExistence type="predicted"/>
<accession>A0A397STH9</accession>
<sequence length="583" mass="69162">MSENKADIISILDPAYCECHEIIMNPLKDDLMTLYSCILVNRSFCRVFIPILWRNPFKFVKDDDQLVQIFNTLIHCLHPSDKNDLIHKELFKMDDLPTSQVYFKYHTLIKEFELNPLQKGIRLWSSRYLSKKLTRRSVSRRVIKLNKYIGDLLFDQENQYESLNIYYNELLNGIKNLFDICDFENHKKSLINVNKLSLGLFHGNTTKLILPITKNILKLQNSLSPNIQHLQISIDTFKDRDELSKNLIDFIKNQEKLKSLSTNIFWKNDKFIQPFLNSLKKQSNCLTFLKLQDSTICNDLLLSILSCLPNLIILELDFAQRKFNNDHDMDLPPLNNLEHLHYNYDLSTVFMPWSSWPTNNKNRSLSLFQHILSSSNNKLKSLKIKDNFLRHIQIIPQHLTHFHLILISDTLDNVTTLLKNLHQLIHLKLDSIKYPDCLLLKNYFSFKQFSQTIPDSLKILETNLKITDGYLEWLLNETQLQFQCIKLYSYIHYNTSFRIFIDYAKRNKCFKELGLTYNIMKSIPKDNVKEARNYFNITTFTDDEINKPFYDEPIKNSYWSKRVNENSTRTVPRYRPERQRLSV</sequence>
<dbReference type="AlphaFoldDB" id="A0A397STH9"/>
<name>A0A397STH9_9GLOM</name>
<reference evidence="1 2" key="1">
    <citation type="submission" date="2018-06" db="EMBL/GenBank/DDBJ databases">
        <title>Comparative genomics reveals the genomic features of Rhizophagus irregularis, R. cerebriforme, R. diaphanum and Gigaspora rosea, and their symbiotic lifestyle signature.</title>
        <authorList>
            <person name="Morin E."/>
            <person name="San Clemente H."/>
            <person name="Chen E.C.H."/>
            <person name="De La Providencia I."/>
            <person name="Hainaut M."/>
            <person name="Kuo A."/>
            <person name="Kohler A."/>
            <person name="Murat C."/>
            <person name="Tang N."/>
            <person name="Roy S."/>
            <person name="Loubradou J."/>
            <person name="Henrissat B."/>
            <person name="Grigoriev I.V."/>
            <person name="Corradi N."/>
            <person name="Roux C."/>
            <person name="Martin F.M."/>
        </authorList>
    </citation>
    <scope>NUCLEOTIDE SEQUENCE [LARGE SCALE GENOMIC DNA]</scope>
    <source>
        <strain evidence="1 2">DAOM 227022</strain>
    </source>
</reference>
<dbReference type="Proteomes" id="UP000265703">
    <property type="component" value="Unassembled WGS sequence"/>
</dbReference>
<comment type="caution">
    <text evidence="1">The sequence shown here is derived from an EMBL/GenBank/DDBJ whole genome shotgun (WGS) entry which is preliminary data.</text>
</comment>
<protein>
    <recommendedName>
        <fullName evidence="3">F-box domain-containing protein</fullName>
    </recommendedName>
</protein>
<organism evidence="1 2">
    <name type="scientific">Glomus cerebriforme</name>
    <dbReference type="NCBI Taxonomy" id="658196"/>
    <lineage>
        <taxon>Eukaryota</taxon>
        <taxon>Fungi</taxon>
        <taxon>Fungi incertae sedis</taxon>
        <taxon>Mucoromycota</taxon>
        <taxon>Glomeromycotina</taxon>
        <taxon>Glomeromycetes</taxon>
        <taxon>Glomerales</taxon>
        <taxon>Glomeraceae</taxon>
        <taxon>Glomus</taxon>
    </lineage>
</organism>
<dbReference type="EMBL" id="QKYT01000236">
    <property type="protein sequence ID" value="RIA89032.1"/>
    <property type="molecule type" value="Genomic_DNA"/>
</dbReference>
<evidence type="ECO:0000313" key="1">
    <source>
        <dbReference type="EMBL" id="RIA89032.1"/>
    </source>
</evidence>
<evidence type="ECO:0000313" key="2">
    <source>
        <dbReference type="Proteomes" id="UP000265703"/>
    </source>
</evidence>
<gene>
    <name evidence="1" type="ORF">C1645_825466</name>
</gene>
<keyword evidence="2" id="KW-1185">Reference proteome</keyword>
<evidence type="ECO:0008006" key="3">
    <source>
        <dbReference type="Google" id="ProtNLM"/>
    </source>
</evidence>